<dbReference type="GO" id="GO:0004588">
    <property type="term" value="F:orotate phosphoribosyltransferase activity"/>
    <property type="evidence" value="ECO:0007669"/>
    <property type="project" value="UniProtKB-UniRule"/>
</dbReference>
<dbReference type="AlphaFoldDB" id="A0A953I2F4"/>
<sequence>MESKPKEIAEILLELEAVKLSPQEPFTWASGIQSPIYCDNRITLSHPEERKFMARSLMELVPDWEHVDVIAGVATAGIPYASILAHMTEKPLVYVRSASKSHGRQNVIEGSYEAGQRVIVVEDLISTGGSVLEAVEQLRKAKLNVSGVIAIFTYQLADAEENFRNAKVDYATLSNYNALIDQAVEMEYIDDNDLSTLKKWNKSPKTWNHE</sequence>
<comment type="caution">
    <text evidence="6">Lacks conserved residue(s) required for the propagation of feature annotation.</text>
</comment>
<dbReference type="GO" id="GO:0019856">
    <property type="term" value="P:pyrimidine nucleobase biosynthetic process"/>
    <property type="evidence" value="ECO:0007669"/>
    <property type="project" value="TreeGrafter"/>
</dbReference>
<dbReference type="NCBIfam" id="TIGR00336">
    <property type="entry name" value="pyrE"/>
    <property type="match status" value="1"/>
</dbReference>
<reference evidence="8" key="1">
    <citation type="submission" date="2021-06" db="EMBL/GenBank/DDBJ databases">
        <title>44 bacteria genomes isolated from Dapeng, Shenzhen.</title>
        <authorList>
            <person name="Zheng W."/>
            <person name="Yu S."/>
            <person name="Huang Y."/>
        </authorList>
    </citation>
    <scope>NUCLEOTIDE SEQUENCE</scope>
    <source>
        <strain evidence="8">DP5N28-2</strain>
    </source>
</reference>
<dbReference type="GO" id="GO:0000287">
    <property type="term" value="F:magnesium ion binding"/>
    <property type="evidence" value="ECO:0007669"/>
    <property type="project" value="UniProtKB-UniRule"/>
</dbReference>
<evidence type="ECO:0000256" key="1">
    <source>
        <dbReference type="ARBA" id="ARBA00004889"/>
    </source>
</evidence>
<evidence type="ECO:0000256" key="2">
    <source>
        <dbReference type="ARBA" id="ARBA00011971"/>
    </source>
</evidence>
<dbReference type="InterPro" id="IPR023031">
    <property type="entry name" value="OPRT"/>
</dbReference>
<dbReference type="PANTHER" id="PTHR19278:SF9">
    <property type="entry name" value="URIDINE 5'-MONOPHOSPHATE SYNTHASE"/>
    <property type="match status" value="1"/>
</dbReference>
<evidence type="ECO:0000259" key="7">
    <source>
        <dbReference type="Pfam" id="PF00156"/>
    </source>
</evidence>
<evidence type="ECO:0000313" key="8">
    <source>
        <dbReference type="EMBL" id="MBY5960017.1"/>
    </source>
</evidence>
<evidence type="ECO:0000256" key="6">
    <source>
        <dbReference type="HAMAP-Rule" id="MF_01208"/>
    </source>
</evidence>
<comment type="cofactor">
    <cofactor evidence="6">
        <name>Mg(2+)</name>
        <dbReference type="ChEBI" id="CHEBI:18420"/>
    </cofactor>
</comment>
<feature type="domain" description="Phosphoribosyltransferase" evidence="7">
    <location>
        <begin position="56"/>
        <end position="152"/>
    </location>
</feature>
<keyword evidence="4 6" id="KW-0808">Transferase</keyword>
<feature type="binding site" evidence="6">
    <location>
        <position position="100"/>
    </location>
    <ligand>
        <name>5-phospho-alpha-D-ribose 1-diphosphate</name>
        <dbReference type="ChEBI" id="CHEBI:58017"/>
        <note>ligand shared between dimeric partners</note>
    </ligand>
</feature>
<organism evidence="8 9">
    <name type="scientific">Membranihabitans marinus</name>
    <dbReference type="NCBI Taxonomy" id="1227546"/>
    <lineage>
        <taxon>Bacteria</taxon>
        <taxon>Pseudomonadati</taxon>
        <taxon>Bacteroidota</taxon>
        <taxon>Saprospiria</taxon>
        <taxon>Saprospirales</taxon>
        <taxon>Saprospiraceae</taxon>
        <taxon>Membranihabitans</taxon>
    </lineage>
</organism>
<dbReference type="SUPFAM" id="SSF53271">
    <property type="entry name" value="PRTase-like"/>
    <property type="match status" value="1"/>
</dbReference>
<protein>
    <recommendedName>
        <fullName evidence="2 6">Orotate phosphoribosyltransferase</fullName>
        <shortName evidence="6">OPRT</shortName>
        <shortName evidence="6">OPRTase</shortName>
        <ecNumber evidence="2 6">2.4.2.10</ecNumber>
    </recommendedName>
</protein>
<proteinExistence type="inferred from homology"/>
<comment type="function">
    <text evidence="6">Catalyzes the transfer of a ribosyl phosphate group from 5-phosphoribose 1-diphosphate to orotate, leading to the formation of orotidine monophosphate (OMP).</text>
</comment>
<dbReference type="CDD" id="cd06223">
    <property type="entry name" value="PRTases_typeI"/>
    <property type="match status" value="1"/>
</dbReference>
<accession>A0A953I2F4</accession>
<comment type="subunit">
    <text evidence="6">Homodimer.</text>
</comment>
<feature type="binding site" description="in other chain" evidence="6">
    <location>
        <begin position="122"/>
        <end position="130"/>
    </location>
    <ligand>
        <name>5-phospho-alpha-D-ribose 1-diphosphate</name>
        <dbReference type="ChEBI" id="CHEBI:58017"/>
        <note>ligand shared between dimeric partners</note>
    </ligand>
</feature>
<dbReference type="Proteomes" id="UP000753961">
    <property type="component" value="Unassembled WGS sequence"/>
</dbReference>
<dbReference type="RefSeq" id="WP_222581558.1">
    <property type="nucleotide sequence ID" value="NZ_JAHVHU010000021.1"/>
</dbReference>
<keyword evidence="3 6" id="KW-0328">Glycosyltransferase</keyword>
<dbReference type="Gene3D" id="3.40.50.2020">
    <property type="match status" value="1"/>
</dbReference>
<dbReference type="InterPro" id="IPR000836">
    <property type="entry name" value="PRTase_dom"/>
</dbReference>
<dbReference type="GO" id="GO:0044205">
    <property type="term" value="P:'de novo' UMP biosynthetic process"/>
    <property type="evidence" value="ECO:0007669"/>
    <property type="project" value="UniProtKB-UniRule"/>
</dbReference>
<evidence type="ECO:0000256" key="4">
    <source>
        <dbReference type="ARBA" id="ARBA00022679"/>
    </source>
</evidence>
<name>A0A953I2F4_9BACT</name>
<feature type="binding site" evidence="6">
    <location>
        <position position="126"/>
    </location>
    <ligand>
        <name>orotate</name>
        <dbReference type="ChEBI" id="CHEBI:30839"/>
    </ligand>
</feature>
<comment type="caution">
    <text evidence="8">The sequence shown here is derived from an EMBL/GenBank/DDBJ whole genome shotgun (WGS) entry which is preliminary data.</text>
</comment>
<dbReference type="Pfam" id="PF00156">
    <property type="entry name" value="Pribosyltran"/>
    <property type="match status" value="1"/>
</dbReference>
<dbReference type="InterPro" id="IPR029057">
    <property type="entry name" value="PRTase-like"/>
</dbReference>
<dbReference type="EMBL" id="JAHVHU010000021">
    <property type="protein sequence ID" value="MBY5960017.1"/>
    <property type="molecule type" value="Genomic_DNA"/>
</dbReference>
<keyword evidence="9" id="KW-1185">Reference proteome</keyword>
<dbReference type="InterPro" id="IPR004467">
    <property type="entry name" value="Or_phspho_trans_dom"/>
</dbReference>
<keyword evidence="5 6" id="KW-0665">Pyrimidine biosynthesis</keyword>
<comment type="pathway">
    <text evidence="1 6">Pyrimidine metabolism; UMP biosynthesis via de novo pathway; UMP from orotate: step 1/2.</text>
</comment>
<gene>
    <name evidence="6 8" type="primary">pyrE</name>
    <name evidence="8" type="ORF">KUV50_17835</name>
</gene>
<dbReference type="PANTHER" id="PTHR19278">
    <property type="entry name" value="OROTATE PHOSPHORIBOSYLTRANSFERASE"/>
    <property type="match status" value="1"/>
</dbReference>
<dbReference type="HAMAP" id="MF_01208">
    <property type="entry name" value="PyrE"/>
    <property type="match status" value="1"/>
</dbReference>
<keyword evidence="6" id="KW-0460">Magnesium</keyword>
<feature type="binding site" evidence="6">
    <location>
        <position position="96"/>
    </location>
    <ligand>
        <name>5-phospho-alpha-D-ribose 1-diphosphate</name>
        <dbReference type="ChEBI" id="CHEBI:58017"/>
        <note>ligand shared between dimeric partners</note>
    </ligand>
</feature>
<evidence type="ECO:0000313" key="9">
    <source>
        <dbReference type="Proteomes" id="UP000753961"/>
    </source>
</evidence>
<dbReference type="EC" id="2.4.2.10" evidence="2 6"/>
<evidence type="ECO:0000256" key="3">
    <source>
        <dbReference type="ARBA" id="ARBA00022676"/>
    </source>
</evidence>
<comment type="similarity">
    <text evidence="6">Belongs to the purine/pyrimidine phosphoribosyltransferase family. PyrE subfamily.</text>
</comment>
<evidence type="ECO:0000256" key="5">
    <source>
        <dbReference type="ARBA" id="ARBA00022975"/>
    </source>
</evidence>
<comment type="catalytic activity">
    <reaction evidence="6">
        <text>orotidine 5'-phosphate + diphosphate = orotate + 5-phospho-alpha-D-ribose 1-diphosphate</text>
        <dbReference type="Rhea" id="RHEA:10380"/>
        <dbReference type="ChEBI" id="CHEBI:30839"/>
        <dbReference type="ChEBI" id="CHEBI:33019"/>
        <dbReference type="ChEBI" id="CHEBI:57538"/>
        <dbReference type="ChEBI" id="CHEBI:58017"/>
        <dbReference type="EC" id="2.4.2.10"/>
    </reaction>
</comment>
<feature type="binding site" evidence="6">
    <location>
        <position position="102"/>
    </location>
    <ligand>
        <name>5-phospho-alpha-D-ribose 1-diphosphate</name>
        <dbReference type="ChEBI" id="CHEBI:58017"/>
        <note>ligand shared between dimeric partners</note>
    </ligand>
</feature>